<evidence type="ECO:0000256" key="2">
    <source>
        <dbReference type="SAM" id="SignalP"/>
    </source>
</evidence>
<protein>
    <submittedName>
        <fullName evidence="4">Zn-dependent exopeptidase M28</fullName>
    </submittedName>
</protein>
<sequence>MVKTAAILLLLKALLPASYLARLDLQPVERTAFLAEKLPVYKDLGTCIILPLSEDQLASLQSQGWQVEVLDAELSPGDYFFVPKVGLGANSAPNPEPECSRQGRQGPVPPLQPADCTLPTRGPASSSLCLGDLVVDSHPGPRIPGCVLWENDRLRLVRLPELDARAAKAAGLPITQLRLVPRPLPSSPAPLPPRRFSADTTVARLVSLVSQDSLIRTIQDLEDFGTRYSYNLKCESAALYLRTRLTDLGYDVRLDTYYLTSPTTRAFNVEATLPGLVVPESMLVACGHFDSYNGNNQNDAPGADDNATGTAAVIELARVLRQAGFRWSVKFLCFSGEEQWMKGSYHWVDSTAVPESLKIAGAYNLDMFGYAAYDTNLVFINTNTASRPLANLCDSTNDWYSIGLRVMNYLDEDVYGDNTPFWEAGYASVFALEDSEWGIWNGSNPHYHTEHDTLGNLTMSLVTRTTMMAAACLATLAAPIDSVGVEETTTAEVRTTNSATIVRGVLSLQSTICNLKSEIILLDVSGRKVLDLKPGANNVGSLAPGVYFIRGADPGLSRRVVKVH</sequence>
<reference evidence="4" key="1">
    <citation type="submission" date="2019-03" db="EMBL/GenBank/DDBJ databases">
        <title>Lake Tanganyika Metagenome-Assembled Genomes (MAGs).</title>
        <authorList>
            <person name="Tran P."/>
        </authorList>
    </citation>
    <scope>NUCLEOTIDE SEQUENCE</scope>
    <source>
        <strain evidence="4">K_DeepCast_150m_m2_040</strain>
    </source>
</reference>
<comment type="caution">
    <text evidence="4">The sequence shown here is derived from an EMBL/GenBank/DDBJ whole genome shotgun (WGS) entry which is preliminary data.</text>
</comment>
<evidence type="ECO:0000259" key="3">
    <source>
        <dbReference type="Pfam" id="PF04389"/>
    </source>
</evidence>
<feature type="domain" description="Peptidase M28" evidence="3">
    <location>
        <begin position="268"/>
        <end position="471"/>
    </location>
</feature>
<dbReference type="SUPFAM" id="SSF53187">
    <property type="entry name" value="Zn-dependent exopeptidases"/>
    <property type="match status" value="1"/>
</dbReference>
<evidence type="ECO:0000313" key="4">
    <source>
        <dbReference type="EMBL" id="MBM3331065.1"/>
    </source>
</evidence>
<dbReference type="Proteomes" id="UP000779900">
    <property type="component" value="Unassembled WGS sequence"/>
</dbReference>
<dbReference type="AlphaFoldDB" id="A0A938BQX2"/>
<gene>
    <name evidence="4" type="ORF">FJY68_04335</name>
</gene>
<keyword evidence="2" id="KW-0732">Signal</keyword>
<dbReference type="EMBL" id="VGIR01000017">
    <property type="protein sequence ID" value="MBM3331065.1"/>
    <property type="molecule type" value="Genomic_DNA"/>
</dbReference>
<dbReference type="InterPro" id="IPR045175">
    <property type="entry name" value="M28_fam"/>
</dbReference>
<accession>A0A938BQX2</accession>
<dbReference type="PANTHER" id="PTHR12147">
    <property type="entry name" value="METALLOPEPTIDASE M28 FAMILY MEMBER"/>
    <property type="match status" value="1"/>
</dbReference>
<feature type="region of interest" description="Disordered" evidence="1">
    <location>
        <begin position="91"/>
        <end position="113"/>
    </location>
</feature>
<name>A0A938BQX2_UNCW3</name>
<feature type="chain" id="PRO_5037136550" evidence="2">
    <location>
        <begin position="22"/>
        <end position="564"/>
    </location>
</feature>
<dbReference type="PANTHER" id="PTHR12147:SF26">
    <property type="entry name" value="PEPTIDASE M28 DOMAIN-CONTAINING PROTEIN"/>
    <property type="match status" value="1"/>
</dbReference>
<dbReference type="Gene3D" id="3.40.630.10">
    <property type="entry name" value="Zn peptidases"/>
    <property type="match status" value="1"/>
</dbReference>
<feature type="signal peptide" evidence="2">
    <location>
        <begin position="1"/>
        <end position="21"/>
    </location>
</feature>
<organism evidence="4 5">
    <name type="scientific">candidate division WOR-3 bacterium</name>
    <dbReference type="NCBI Taxonomy" id="2052148"/>
    <lineage>
        <taxon>Bacteria</taxon>
        <taxon>Bacteria division WOR-3</taxon>
    </lineage>
</organism>
<dbReference type="Pfam" id="PF04389">
    <property type="entry name" value="Peptidase_M28"/>
    <property type="match status" value="1"/>
</dbReference>
<evidence type="ECO:0000256" key="1">
    <source>
        <dbReference type="SAM" id="MobiDB-lite"/>
    </source>
</evidence>
<dbReference type="InterPro" id="IPR007484">
    <property type="entry name" value="Peptidase_M28"/>
</dbReference>
<proteinExistence type="predicted"/>
<dbReference type="GO" id="GO:0008235">
    <property type="term" value="F:metalloexopeptidase activity"/>
    <property type="evidence" value="ECO:0007669"/>
    <property type="project" value="InterPro"/>
</dbReference>
<dbReference type="GO" id="GO:0006508">
    <property type="term" value="P:proteolysis"/>
    <property type="evidence" value="ECO:0007669"/>
    <property type="project" value="InterPro"/>
</dbReference>
<evidence type="ECO:0000313" key="5">
    <source>
        <dbReference type="Proteomes" id="UP000779900"/>
    </source>
</evidence>